<reference evidence="1 2" key="1">
    <citation type="journal article" date="2019" name="Nat. Ecol. Evol.">
        <title>Megaphylogeny resolves global patterns of mushroom evolution.</title>
        <authorList>
            <person name="Varga T."/>
            <person name="Krizsan K."/>
            <person name="Foldi C."/>
            <person name="Dima B."/>
            <person name="Sanchez-Garcia M."/>
            <person name="Sanchez-Ramirez S."/>
            <person name="Szollosi G.J."/>
            <person name="Szarkandi J.G."/>
            <person name="Papp V."/>
            <person name="Albert L."/>
            <person name="Andreopoulos W."/>
            <person name="Angelini C."/>
            <person name="Antonin V."/>
            <person name="Barry K.W."/>
            <person name="Bougher N.L."/>
            <person name="Buchanan P."/>
            <person name="Buyck B."/>
            <person name="Bense V."/>
            <person name="Catcheside P."/>
            <person name="Chovatia M."/>
            <person name="Cooper J."/>
            <person name="Damon W."/>
            <person name="Desjardin D."/>
            <person name="Finy P."/>
            <person name="Geml J."/>
            <person name="Haridas S."/>
            <person name="Hughes K."/>
            <person name="Justo A."/>
            <person name="Karasinski D."/>
            <person name="Kautmanova I."/>
            <person name="Kiss B."/>
            <person name="Kocsube S."/>
            <person name="Kotiranta H."/>
            <person name="LaButti K.M."/>
            <person name="Lechner B.E."/>
            <person name="Liimatainen K."/>
            <person name="Lipzen A."/>
            <person name="Lukacs Z."/>
            <person name="Mihaltcheva S."/>
            <person name="Morgado L.N."/>
            <person name="Niskanen T."/>
            <person name="Noordeloos M.E."/>
            <person name="Ohm R.A."/>
            <person name="Ortiz-Santana B."/>
            <person name="Ovrebo C."/>
            <person name="Racz N."/>
            <person name="Riley R."/>
            <person name="Savchenko A."/>
            <person name="Shiryaev A."/>
            <person name="Soop K."/>
            <person name="Spirin V."/>
            <person name="Szebenyi C."/>
            <person name="Tomsovsky M."/>
            <person name="Tulloss R.E."/>
            <person name="Uehling J."/>
            <person name="Grigoriev I.V."/>
            <person name="Vagvolgyi C."/>
            <person name="Papp T."/>
            <person name="Martin F.M."/>
            <person name="Miettinen O."/>
            <person name="Hibbett D.S."/>
            <person name="Nagy L.G."/>
        </authorList>
    </citation>
    <scope>NUCLEOTIDE SEQUENCE [LARGE SCALE GENOMIC DNA]</scope>
    <source>
        <strain evidence="1 2">NL-1719</strain>
    </source>
</reference>
<dbReference type="EMBL" id="ML208565">
    <property type="protein sequence ID" value="TFK62709.1"/>
    <property type="molecule type" value="Genomic_DNA"/>
</dbReference>
<sequence length="578" mass="65518">MELSDQSTIHMNTPHSVMNNTINHISSSSTSKRARSLEDAAFRERIATLAVKSASFDAAERGDPPKCHPDTRIAVLDSLVAWCSNREAGAVRLISGRAGTGKTTIAQTMAEYWAGQGQLAGSFFFSRSSKERSSDGQVFTTILHQFLQLFGADVDLGLLGMEILRRDVVLGLLVSTSRTLPQPVVIVIDGLDEISITAQQISLLRDILSSLDRLGSSVKVLISCQPERHLEDVFDEFAAQLGPSYRIELGQSAEDNDDIRTFFRVLFDHICRYRRQYGAMSITDSPWPSQKEIEALVDRANGQFVFAATVLQFVDDENEDPVEMLNLVLEHQTSSVEAIDQLYIVILHWVGRTLDKSEKSLERRQMMQNLILHINHQPSSPADIAEFWFEKTLTINILAKHLRALLIRSTDPDNQTSEFQFRHQLFHDFFVRPSASHDSHPFSLAEMNPVSKFFFSLRMRARDAAHRPPTVLPYEKEARRLHQAYIKARPTFRGCTCLPQLESAISDVSALRGFKPCRQRHCVAKSDLLRLCKMIAIPDSSQSLEEQERLRTTSSPILRFFSWFRAALSLKRRREDTR</sequence>
<dbReference type="Proteomes" id="UP000308600">
    <property type="component" value="Unassembled WGS sequence"/>
</dbReference>
<evidence type="ECO:0000313" key="1">
    <source>
        <dbReference type="EMBL" id="TFK62709.1"/>
    </source>
</evidence>
<evidence type="ECO:0000313" key="2">
    <source>
        <dbReference type="Proteomes" id="UP000308600"/>
    </source>
</evidence>
<name>A0ACD3AAR7_9AGAR</name>
<keyword evidence="2" id="KW-1185">Reference proteome</keyword>
<protein>
    <submittedName>
        <fullName evidence="1">Uncharacterized protein</fullName>
    </submittedName>
</protein>
<gene>
    <name evidence="1" type="ORF">BDN72DRAFT_377459</name>
</gene>
<organism evidence="1 2">
    <name type="scientific">Pluteus cervinus</name>
    <dbReference type="NCBI Taxonomy" id="181527"/>
    <lineage>
        <taxon>Eukaryota</taxon>
        <taxon>Fungi</taxon>
        <taxon>Dikarya</taxon>
        <taxon>Basidiomycota</taxon>
        <taxon>Agaricomycotina</taxon>
        <taxon>Agaricomycetes</taxon>
        <taxon>Agaricomycetidae</taxon>
        <taxon>Agaricales</taxon>
        <taxon>Pluteineae</taxon>
        <taxon>Pluteaceae</taxon>
        <taxon>Pluteus</taxon>
    </lineage>
</organism>
<proteinExistence type="predicted"/>
<accession>A0ACD3AAR7</accession>